<protein>
    <submittedName>
        <fullName evidence="2">Uncharacterized protein</fullName>
    </submittedName>
</protein>
<name>A0ABS5G0R0_9BRAD</name>
<proteinExistence type="predicted"/>
<keyword evidence="1" id="KW-0472">Membrane</keyword>
<dbReference type="EMBL" id="JAFCLK010000003">
    <property type="protein sequence ID" value="MBR1134815.1"/>
    <property type="molecule type" value="Genomic_DNA"/>
</dbReference>
<keyword evidence="1" id="KW-0812">Transmembrane</keyword>
<keyword evidence="3" id="KW-1185">Reference proteome</keyword>
<evidence type="ECO:0000256" key="1">
    <source>
        <dbReference type="SAM" id="Phobius"/>
    </source>
</evidence>
<keyword evidence="1" id="KW-1133">Transmembrane helix</keyword>
<sequence length="57" mass="6393">MLLVGLVLFAPGLLCFVMELREPSPENVIKGLLFWAAAIGLLLVFFGIRRMIPRRHG</sequence>
<evidence type="ECO:0000313" key="3">
    <source>
        <dbReference type="Proteomes" id="UP001314635"/>
    </source>
</evidence>
<dbReference type="RefSeq" id="WP_172238092.1">
    <property type="nucleotide sequence ID" value="NZ_JABFDP010000018.1"/>
</dbReference>
<gene>
    <name evidence="2" type="ORF">JQ619_03455</name>
</gene>
<dbReference type="Proteomes" id="UP001314635">
    <property type="component" value="Unassembled WGS sequence"/>
</dbReference>
<feature type="transmembrane region" description="Helical" evidence="1">
    <location>
        <begin position="31"/>
        <end position="48"/>
    </location>
</feature>
<comment type="caution">
    <text evidence="2">The sequence shown here is derived from an EMBL/GenBank/DDBJ whole genome shotgun (WGS) entry which is preliminary data.</text>
</comment>
<reference evidence="3" key="1">
    <citation type="journal article" date="2021" name="ISME J.">
        <title>Evolutionary origin and ecological implication of a unique nif island in free-living Bradyrhizobium lineages.</title>
        <authorList>
            <person name="Tao J."/>
        </authorList>
    </citation>
    <scope>NUCLEOTIDE SEQUENCE [LARGE SCALE GENOMIC DNA]</scope>
    <source>
        <strain evidence="3">SZCCT0094</strain>
    </source>
</reference>
<organism evidence="2 3">
    <name type="scientific">Bradyrhizobium denitrificans</name>
    <dbReference type="NCBI Taxonomy" id="2734912"/>
    <lineage>
        <taxon>Bacteria</taxon>
        <taxon>Pseudomonadati</taxon>
        <taxon>Pseudomonadota</taxon>
        <taxon>Alphaproteobacteria</taxon>
        <taxon>Hyphomicrobiales</taxon>
        <taxon>Nitrobacteraceae</taxon>
        <taxon>Bradyrhizobium</taxon>
    </lineage>
</organism>
<evidence type="ECO:0000313" key="2">
    <source>
        <dbReference type="EMBL" id="MBR1134815.1"/>
    </source>
</evidence>
<accession>A0ABS5G0R0</accession>